<gene>
    <name evidence="4" type="ORF">P7680_19205</name>
</gene>
<keyword evidence="5" id="KW-1185">Reference proteome</keyword>
<dbReference type="Pfam" id="PF18857">
    <property type="entry name" value="LPD38"/>
    <property type="match status" value="1"/>
</dbReference>
<feature type="domain" description="Inorganic pyrophosphatase" evidence="2">
    <location>
        <begin position="601"/>
        <end position="736"/>
    </location>
</feature>
<feature type="compositionally biased region" description="Polar residues" evidence="1">
    <location>
        <begin position="918"/>
        <end position="927"/>
    </location>
</feature>
<organism evidence="4 5">
    <name type="scientific">Thalassospira aquimaris</name>
    <dbReference type="NCBI Taxonomy" id="3037796"/>
    <lineage>
        <taxon>Bacteria</taxon>
        <taxon>Pseudomonadati</taxon>
        <taxon>Pseudomonadota</taxon>
        <taxon>Alphaproteobacteria</taxon>
        <taxon>Rhodospirillales</taxon>
        <taxon>Thalassospiraceae</taxon>
        <taxon>Thalassospira</taxon>
    </lineage>
</organism>
<evidence type="ECO:0000313" key="5">
    <source>
        <dbReference type="Proteomes" id="UP001529180"/>
    </source>
</evidence>
<dbReference type="InterPro" id="IPR002052">
    <property type="entry name" value="DNA_methylase_N6_adenine_CS"/>
</dbReference>
<evidence type="ECO:0000259" key="2">
    <source>
        <dbReference type="Pfam" id="PF18823"/>
    </source>
</evidence>
<dbReference type="RefSeq" id="WP_278006944.1">
    <property type="nucleotide sequence ID" value="NZ_JARSBO010000010.1"/>
</dbReference>
<dbReference type="Gene3D" id="3.40.50.150">
    <property type="entry name" value="Vaccinia Virus protein VP39"/>
    <property type="match status" value="1"/>
</dbReference>
<dbReference type="EMBL" id="JARSBO010000010">
    <property type="protein sequence ID" value="MDG4721142.1"/>
    <property type="molecule type" value="Genomic_DNA"/>
</dbReference>
<name>A0ABT6GH24_9PROT</name>
<feature type="domain" description="Large polyvalent protein associated" evidence="3">
    <location>
        <begin position="2456"/>
        <end position="2641"/>
    </location>
</feature>
<dbReference type="Pfam" id="PF18823">
    <property type="entry name" value="InPase"/>
    <property type="match status" value="1"/>
</dbReference>
<proteinExistence type="predicted"/>
<dbReference type="SUPFAM" id="SSF53335">
    <property type="entry name" value="S-adenosyl-L-methionine-dependent methyltransferases"/>
    <property type="match status" value="1"/>
</dbReference>
<comment type="caution">
    <text evidence="4">The sequence shown here is derived from an EMBL/GenBank/DDBJ whole genome shotgun (WGS) entry which is preliminary data.</text>
</comment>
<feature type="compositionally biased region" description="Polar residues" evidence="1">
    <location>
        <begin position="41"/>
        <end position="54"/>
    </location>
</feature>
<feature type="region of interest" description="Disordered" evidence="1">
    <location>
        <begin position="1867"/>
        <end position="1888"/>
    </location>
</feature>
<feature type="region of interest" description="Disordered" evidence="1">
    <location>
        <begin position="38"/>
        <end position="63"/>
    </location>
</feature>
<dbReference type="InterPro" id="IPR029063">
    <property type="entry name" value="SAM-dependent_MTases_sf"/>
</dbReference>
<evidence type="ECO:0000256" key="1">
    <source>
        <dbReference type="SAM" id="MobiDB-lite"/>
    </source>
</evidence>
<accession>A0ABT6GH24</accession>
<feature type="region of interest" description="Disordered" evidence="1">
    <location>
        <begin position="897"/>
        <end position="955"/>
    </location>
</feature>
<evidence type="ECO:0000313" key="4">
    <source>
        <dbReference type="EMBL" id="MDG4721142.1"/>
    </source>
</evidence>
<dbReference type="PRINTS" id="PR00507">
    <property type="entry name" value="N12N6MTFRASE"/>
</dbReference>
<dbReference type="InterPro" id="IPR040561">
    <property type="entry name" value="LPD38"/>
</dbReference>
<feature type="region of interest" description="Disordered" evidence="1">
    <location>
        <begin position="2730"/>
        <end position="2750"/>
    </location>
</feature>
<dbReference type="CDD" id="cd02440">
    <property type="entry name" value="AdoMet_MTases"/>
    <property type="match status" value="1"/>
</dbReference>
<protein>
    <submittedName>
        <fullName evidence="4">Uncharacterized protein</fullName>
    </submittedName>
</protein>
<dbReference type="PROSITE" id="PS00092">
    <property type="entry name" value="N6_MTASE"/>
    <property type="match status" value="1"/>
</dbReference>
<dbReference type="InterPro" id="IPR041595">
    <property type="entry name" value="Inorganic_Pase"/>
</dbReference>
<feature type="compositionally biased region" description="Low complexity" evidence="1">
    <location>
        <begin position="1870"/>
        <end position="1884"/>
    </location>
</feature>
<evidence type="ECO:0000259" key="3">
    <source>
        <dbReference type="Pfam" id="PF18857"/>
    </source>
</evidence>
<sequence>MNNQIKDQSLDLSAFGTKVEGDVRPASVSDKLDLSAFGTPVSAQSSPVSMQGNDGVSDVSDRGFIDRRSDDAQRGWNRAMQGIDIQDLDRRSTTAGYLDQIDAGTYKEPVERWERLSEDPRAKQYRLAGPEERAHIRQTLRGAMDEDITDLVSAEQNISELPQSAEARRFGEAEDFGSAWEALADAPVEVISSLATESLGQQSPYLPLMAIHPALGAGAGSYITEKGADIINSLREAGVDFSSEQSIRTGLSDPDRMAAFRQHANRRGLAIGLVDAISGGLAGKYAAGATTTLSRIGRGAVEDLVMQPALGAAGEAVGAIAAGDEISGKELLAEAAGEIGPGAVETTVGTVQNVRRRGSDSVPDEGDPSEAETLMLTGPDSAGALPPPEAVYGNDFVMTKTDPSSQPFGEPAALPAPDQFGRVYGEGFVAGDDLLPPAPGPNYIAMVDRSGRQTGWFNPETAHAVGKELGAFEVPRRQGPSIDEMMTDGRTADEIRAELVEKSQQERASADVGSVVRVKVPGKRTAEQVRVVGFTPDVAVVETRDGQKIALSDNQIPQPEQLSLDLSTEQPRSEVADDIQNNRLTAEIEQAAQQAQPPASEAQAEAGNYRKGHVKVGGLDIAIENQRGSIRSGQDRNGKSWSVEMPAHYGYIKRTEGADGDHVDVYVGPEPDSQEVYVIDQMGDRPTGFDEHKVMIGFKSAADAQATYLKAFNDGRGLARLGAITPMSMDQFKTWLREGDTKRPVRNLGRPKAGDFFEPVELTLAQIEMLKSLIKDKHVDRNSSSGAAYLRMINTGTISTAYELNAFSGALNQQSWIDGAARRAEKPKAEEPKLPWQKSFNDFMSAEFGQNWVVAEGNKNLGADDGRIKVSPKRFEAMKAEHKASILDAIKQGKTVPDDALNSHSQDVEFTGRVNSIRAGNNVTRSSPRLEKQKQSQPSENTEEDNVTASQASNEDAAKAYDLDAHNKMTDRLETGDISPEELVVGYKSFMDSFDLIKSEMAKKPKKELARYSWLGLGEKKDRLLNAAMDALRGQYNTKDSISYNPFSDGSKDAAYLQAVQSTTSEDIANYAKRISDAREARSARAAQINKAISNPETYDEFQQFVRYRGADALTDDQRARYDELIAEKNHSKREAELEERRKVSAVDIGDTDMEIVETKHTRDGYDLFVVRLGDRVEKDVYKDLLSKAKQLGGWYSRYRGNGAVPGFQFKSRENAESFVALRDGDSLKPDNSADKAAKVTDHLRDSAGKIADKADEKLSADRKVNTARRASMAANAEAAANKDKMIAETMSNIADAIESGKVKHLSQIRFRTDVDMLNSLLRQAQYERIRTEKIKTDWNDLPALSAEDVKYVRYPFPSAHGDHVTSVSQAMLQMSGFKLVGKRLQDKAAQVLKSGAYRVAFKSDHDIADFDKMAQAASQAKSIGSYIADNMKESKADYSRVVRLGLPDTPTLRAALREFLEYRGASAKVDPVKAAERALIGTNIPGYFPTPRKLVERMIDEASIEDGMTVLEPSAGKGSIADNIREITSSVDVVEPVSSLRDILEAKGHNIVASDFLDFTGKYDRILMNPPFEKRQDVEHVRHAYEQLAPGGRMVAIMSEGPFFGSDKKAVEFREWLESVGGVSEKNPDGSFKDSDRSTGVATRMVTIDKTEAPERYRLSDGVSKKRTQLEEAVIAEIKRLAPSVIVEIRKNGKTLIGGKKAEAGYIPVDDLIWTAMDAADPTHAGRHEVVHHLRATGRITDAEWSILSRKAKATWRKQYRVEDYREQYAGDADIETVLDEEAVAEAFADWMEGGSDAKGGIARIFRKIKQFFDRIASVVRGQGYQSAEDVFRSIDDGEVGKRATNDLEKMKQQRSEYFAMSGLRKKSGSAAAKPKQKASPLSDAQEAAIKRTMANIEDEQPMGVRIRETLADAVDYIKHGAVQHIFDQFDSIKRYEKATYGELKRASMSAYKMARLTTNLQSTMAAVLRHGPLEYKNGAFQVRKGFDGGFEAIFADLADRGLLKAWKGWAVANRAARLAKEGRENNMTAADIALLKDLDKQYPEFRDVMKRWTAFNKAMLDMAEQTGLLDPDARALFEHDDYVPFYRAMDDKPTGPFRKKGLANQRSGINRLKGGEAEVNDLIDNMVRNMTQLVDASMKNVAAKRVLRTLKTAGLDDGSVIMKVPHDAVPVHVTPEEAAQALENIGVQVQGMTKQQHDQWLKLFTLRPPKDPDVVSVMVGGKPQYFRVNDPLLLSSMTSLGTDKVHWLVSILGYPKRWLTTGVTATPGFMLRNFIRDSLHGWVVSGERFRPGIDGFRGAMRSYREDTALVSIMAAGGGSGGFFRTQSRDVAKMLSSVHGKNAIIDSPKKAWEWWKRVGQATENANRLAIYDSVLKDTGDVAEAAYQALDIMDFSMRGDSAVIRFLIGTIPFLNARMQGLYRLGRGMKQNPKAFLLRGGLITAATMLLYSLNADDDRYDELPEWEKDAYYHIFLDRIFPEEALKAAGIPFDEFHIRLPKPFEVGALFSTIPERATRLAQGKDDLSKYGERMWSMLRDTFAVDLPQFVKPLAEQWANEVTFTGSPIIPERMQDLEPEAQYDARTSELAKQIGDALPDFMGDAKSPKRIEAAVRAFFGSYGVYVMGIADEILDPVVGNPVEPDLRGDQLPEIGSFIRQQPLQSTRFVSEFYDLKSDIEAVAKTYKQYRSQGQIDDAKELSKDGGDRKIAMAGWMRRKAKQMSGINKKIREIEESRQLSSSQKRSQIDQLSEQRNELAEQVVKALNKAGIK</sequence>
<dbReference type="Proteomes" id="UP001529180">
    <property type="component" value="Unassembled WGS sequence"/>
</dbReference>
<reference evidence="4 5" key="1">
    <citation type="submission" date="2023-03" db="EMBL/GenBank/DDBJ databases">
        <title>Strain FZY0004 represents a novel species in the genus Thalassospira isolated from seawater.</title>
        <authorList>
            <person name="Fu Z.-Y."/>
        </authorList>
    </citation>
    <scope>NUCLEOTIDE SEQUENCE [LARGE SCALE GENOMIC DNA]</scope>
    <source>
        <strain evidence="4 5">FZY0004</strain>
    </source>
</reference>